<dbReference type="SUPFAM" id="SSF51735">
    <property type="entry name" value="NAD(P)-binding Rossmann-fold domains"/>
    <property type="match status" value="1"/>
</dbReference>
<accession>A0A0U3SYN5</accession>
<dbReference type="OrthoDB" id="158573at2"/>
<protein>
    <submittedName>
        <fullName evidence="4">Short-chain dehydrogenase</fullName>
    </submittedName>
</protein>
<evidence type="ECO:0000256" key="2">
    <source>
        <dbReference type="ARBA" id="ARBA00023002"/>
    </source>
</evidence>
<evidence type="ECO:0000313" key="5">
    <source>
        <dbReference type="Proteomes" id="UP000067689"/>
    </source>
</evidence>
<dbReference type="GO" id="GO:0016491">
    <property type="term" value="F:oxidoreductase activity"/>
    <property type="evidence" value="ECO:0007669"/>
    <property type="project" value="UniProtKB-KW"/>
</dbReference>
<keyword evidence="2" id="KW-0560">Oxidoreductase</keyword>
<dbReference type="CDD" id="cd05233">
    <property type="entry name" value="SDR_c"/>
    <property type="match status" value="1"/>
</dbReference>
<dbReference type="InterPro" id="IPR036291">
    <property type="entry name" value="NAD(P)-bd_dom_sf"/>
</dbReference>
<organism evidence="4 5">
    <name type="scientific">Aeromicrobium erythreum</name>
    <dbReference type="NCBI Taxonomy" id="2041"/>
    <lineage>
        <taxon>Bacteria</taxon>
        <taxon>Bacillati</taxon>
        <taxon>Actinomycetota</taxon>
        <taxon>Actinomycetes</taxon>
        <taxon>Propionibacteriales</taxon>
        <taxon>Nocardioidaceae</taxon>
        <taxon>Aeromicrobium</taxon>
    </lineage>
</organism>
<dbReference type="GO" id="GO:0016020">
    <property type="term" value="C:membrane"/>
    <property type="evidence" value="ECO:0007669"/>
    <property type="project" value="TreeGrafter"/>
</dbReference>
<dbReference type="Gene3D" id="3.40.50.720">
    <property type="entry name" value="NAD(P)-binding Rossmann-like Domain"/>
    <property type="match status" value="1"/>
</dbReference>
<evidence type="ECO:0000259" key="3">
    <source>
        <dbReference type="SMART" id="SM00822"/>
    </source>
</evidence>
<gene>
    <name evidence="4" type="ORF">AERYTH_02635</name>
</gene>
<dbReference type="PANTHER" id="PTHR44196">
    <property type="entry name" value="DEHYDROGENASE/REDUCTASE SDR FAMILY MEMBER 7B"/>
    <property type="match status" value="1"/>
</dbReference>
<dbReference type="EMBL" id="CP011502">
    <property type="protein sequence ID" value="ALX03674.1"/>
    <property type="molecule type" value="Genomic_DNA"/>
</dbReference>
<sequence>MTARPGVAVLTGSSSGIGAEAAVQLGRRGWTVCLLARRADELAAVAQRVREAGGTAHVHPVDLTDDADVRSVVDVLLAEHPRIDVLVNNAARSIRRPIRESVDRLHDYERTMAVNYLGAVRLTLALLPRLLEQERVDGSRGHVVFSSTMSTQLPIPLFSAYLGSKAALESFARSLLAEHGHDGVTTTVVHFPMVRTPMSGATAIYAAMPMMSPDKAGGWLVRAAVDRPTRVTSLGGAVSEAGMSVLPGVLTKVVTPGIRRMDRRLARRTRDD</sequence>
<dbReference type="STRING" id="2041.AERYTH_02635"/>
<dbReference type="PANTHER" id="PTHR44196:SF1">
    <property type="entry name" value="DEHYDROGENASE_REDUCTASE SDR FAMILY MEMBER 7B"/>
    <property type="match status" value="1"/>
</dbReference>
<dbReference type="Proteomes" id="UP000067689">
    <property type="component" value="Chromosome"/>
</dbReference>
<comment type="similarity">
    <text evidence="1">Belongs to the short-chain dehydrogenases/reductases (SDR) family.</text>
</comment>
<name>A0A0U3SYN5_9ACTN</name>
<dbReference type="InterPro" id="IPR002347">
    <property type="entry name" value="SDR_fam"/>
</dbReference>
<dbReference type="KEGG" id="aer:AERYTH_02635"/>
<evidence type="ECO:0000313" key="4">
    <source>
        <dbReference type="EMBL" id="ALX03674.1"/>
    </source>
</evidence>
<reference evidence="4 5" key="1">
    <citation type="journal article" date="1991" name="Int. J. Syst. Bacteriol.">
        <title>Description of the erythromycin-producing bacterium Arthrobacter sp. strain NRRL B-3381 as Aeromicrobium erythreum gen. nov., sp. nov.</title>
        <authorList>
            <person name="Miller E.S."/>
            <person name="Woese C.R."/>
            <person name="Brenner S."/>
        </authorList>
    </citation>
    <scope>NUCLEOTIDE SEQUENCE [LARGE SCALE GENOMIC DNA]</scope>
    <source>
        <strain evidence="4 5">AR18</strain>
    </source>
</reference>
<dbReference type="Pfam" id="PF00106">
    <property type="entry name" value="adh_short"/>
    <property type="match status" value="1"/>
</dbReference>
<dbReference type="AlphaFoldDB" id="A0A0U3SYN5"/>
<feature type="domain" description="Ketoreductase" evidence="3">
    <location>
        <begin position="6"/>
        <end position="197"/>
    </location>
</feature>
<dbReference type="PATRIC" id="fig|2041.4.peg.557"/>
<keyword evidence="5" id="KW-1185">Reference proteome</keyword>
<dbReference type="PRINTS" id="PR00081">
    <property type="entry name" value="GDHRDH"/>
</dbReference>
<evidence type="ECO:0000256" key="1">
    <source>
        <dbReference type="ARBA" id="ARBA00006484"/>
    </source>
</evidence>
<dbReference type="RefSeq" id="WP_067854300.1">
    <property type="nucleotide sequence ID" value="NZ_CP011502.1"/>
</dbReference>
<dbReference type="SMART" id="SM00822">
    <property type="entry name" value="PKS_KR"/>
    <property type="match status" value="1"/>
</dbReference>
<dbReference type="InterPro" id="IPR057326">
    <property type="entry name" value="KR_dom"/>
</dbReference>
<proteinExistence type="inferred from homology"/>